<dbReference type="NCBIfam" id="TIGR00119">
    <property type="entry name" value="acolac_sm"/>
    <property type="match status" value="1"/>
</dbReference>
<dbReference type="InterPro" id="IPR039557">
    <property type="entry name" value="AHAS_ACT"/>
</dbReference>
<dbReference type="SUPFAM" id="SSF55021">
    <property type="entry name" value="ACT-like"/>
    <property type="match status" value="2"/>
</dbReference>
<keyword evidence="5 8" id="KW-0028">Amino-acid biosynthesis</keyword>
<comment type="pathway">
    <text evidence="1 8">Amino-acid biosynthesis; L-isoleucine biosynthesis; L-isoleucine from 2-oxobutanoate: step 1/4.</text>
</comment>
<dbReference type="InterPro" id="IPR054480">
    <property type="entry name" value="AHAS_small-like_ACT"/>
</dbReference>
<dbReference type="InterPro" id="IPR004789">
    <property type="entry name" value="Acetalactate_synth_ssu"/>
</dbReference>
<evidence type="ECO:0000256" key="6">
    <source>
        <dbReference type="ARBA" id="ARBA00023304"/>
    </source>
</evidence>
<accession>A0A2S1FHY7</accession>
<dbReference type="PROSITE" id="PS51671">
    <property type="entry name" value="ACT"/>
    <property type="match status" value="1"/>
</dbReference>
<dbReference type="EMBL" id="MG869617">
    <property type="protein sequence ID" value="AWD72088.1"/>
    <property type="molecule type" value="Genomic_DNA"/>
</dbReference>
<dbReference type="GO" id="GO:0009097">
    <property type="term" value="P:isoleucine biosynthetic process"/>
    <property type="evidence" value="ECO:0007669"/>
    <property type="project" value="UniProtKB-UniRule"/>
</dbReference>
<keyword evidence="10" id="KW-0614">Plasmid</keyword>
<geneLocation type="plasmid" evidence="10">
    <name>pE3SP1</name>
</geneLocation>
<dbReference type="PANTHER" id="PTHR30239">
    <property type="entry name" value="ACETOLACTATE SYNTHASE SMALL SUBUNIT"/>
    <property type="match status" value="1"/>
</dbReference>
<dbReference type="InterPro" id="IPR045865">
    <property type="entry name" value="ACT-like_dom_sf"/>
</dbReference>
<keyword evidence="8" id="KW-0808">Transferase</keyword>
<dbReference type="Pfam" id="PF22629">
    <property type="entry name" value="ACT_AHAS_ss"/>
    <property type="match status" value="1"/>
</dbReference>
<evidence type="ECO:0000256" key="7">
    <source>
        <dbReference type="ARBA" id="ARBA00048670"/>
    </source>
</evidence>
<dbReference type="UniPathway" id="UPA00049">
    <property type="reaction ID" value="UER00059"/>
</dbReference>
<dbReference type="InterPro" id="IPR002912">
    <property type="entry name" value="ACT_dom"/>
</dbReference>
<dbReference type="InterPro" id="IPR019455">
    <property type="entry name" value="Acetolactate_synth_ssu_C"/>
</dbReference>
<gene>
    <name evidence="10" type="ORF">pE3SP1_p057</name>
</gene>
<comment type="catalytic activity">
    <reaction evidence="7 8">
        <text>2 pyruvate + H(+) = (2S)-2-acetolactate + CO2</text>
        <dbReference type="Rhea" id="RHEA:25249"/>
        <dbReference type="ChEBI" id="CHEBI:15361"/>
        <dbReference type="ChEBI" id="CHEBI:15378"/>
        <dbReference type="ChEBI" id="CHEBI:16526"/>
        <dbReference type="ChEBI" id="CHEBI:58476"/>
        <dbReference type="EC" id="2.2.1.6"/>
    </reaction>
</comment>
<comment type="similarity">
    <text evidence="3 8">Belongs to the acetolactate synthase small subunit family.</text>
</comment>
<name>A0A2S1FHY7_9BURK</name>
<comment type="function">
    <text evidence="8">Catalyzes the conversion of 2 pyruvate molecules into acetolactate in the first common step of the biosynthetic pathway of the branched-amino acids such as leucine, isoleucine, and valine.</text>
</comment>
<reference evidence="10" key="1">
    <citation type="submission" date="2018-01" db="EMBL/GenBank/DDBJ databases">
        <title>Plasmids of psychrophilic Polaromonas spp. isolated from Arctic and Antarctic glaciers.</title>
        <authorList>
            <person name="Dziewit L."/>
            <person name="Ciok A."/>
        </authorList>
    </citation>
    <scope>NUCLEOTIDE SEQUENCE</scope>
    <source>
        <plasmid evidence="10">pE3SP1</plasmid>
    </source>
</reference>
<dbReference type="NCBIfam" id="NF008864">
    <property type="entry name" value="PRK11895.1"/>
    <property type="match status" value="1"/>
</dbReference>
<dbReference type="Pfam" id="PF10369">
    <property type="entry name" value="ALS_ss_C"/>
    <property type="match status" value="1"/>
</dbReference>
<feature type="domain" description="ACT" evidence="9">
    <location>
        <begin position="3"/>
        <end position="88"/>
    </location>
</feature>
<proteinExistence type="inferred from homology"/>
<dbReference type="Gene3D" id="3.30.70.260">
    <property type="match status" value="1"/>
</dbReference>
<dbReference type="GO" id="GO:0005829">
    <property type="term" value="C:cytosol"/>
    <property type="evidence" value="ECO:0007669"/>
    <property type="project" value="TreeGrafter"/>
</dbReference>
<dbReference type="GO" id="GO:0003984">
    <property type="term" value="F:acetolactate synthase activity"/>
    <property type="evidence" value="ECO:0007669"/>
    <property type="project" value="UniProtKB-UniRule"/>
</dbReference>
<dbReference type="EC" id="2.2.1.6" evidence="8"/>
<evidence type="ECO:0000256" key="2">
    <source>
        <dbReference type="ARBA" id="ARBA00005025"/>
    </source>
</evidence>
<protein>
    <recommendedName>
        <fullName evidence="8">Acetolactate synthase small subunit</fullName>
        <shortName evidence="8">AHAS</shortName>
        <shortName evidence="8">ALS</shortName>
        <ecNumber evidence="8">2.2.1.6</ecNumber>
    </recommendedName>
    <alternativeName>
        <fullName evidence="8">Acetohydroxy-acid synthase small subunit</fullName>
    </alternativeName>
</protein>
<dbReference type="CDD" id="cd04878">
    <property type="entry name" value="ACT_AHAS"/>
    <property type="match status" value="1"/>
</dbReference>
<dbReference type="UniPathway" id="UPA00047">
    <property type="reaction ID" value="UER00055"/>
</dbReference>
<dbReference type="AlphaFoldDB" id="A0A2S1FHY7"/>
<dbReference type="PANTHER" id="PTHR30239:SF0">
    <property type="entry name" value="ACETOLACTATE SYNTHASE SMALL SUBUNIT 1, CHLOROPLASTIC"/>
    <property type="match status" value="1"/>
</dbReference>
<evidence type="ECO:0000256" key="4">
    <source>
        <dbReference type="ARBA" id="ARBA00011744"/>
    </source>
</evidence>
<evidence type="ECO:0000313" key="10">
    <source>
        <dbReference type="EMBL" id="AWD72088.1"/>
    </source>
</evidence>
<comment type="pathway">
    <text evidence="2 8">Amino-acid biosynthesis; L-valine biosynthesis; L-valine from pyruvate: step 1/4.</text>
</comment>
<evidence type="ECO:0000256" key="5">
    <source>
        <dbReference type="ARBA" id="ARBA00022605"/>
    </source>
</evidence>
<evidence type="ECO:0000256" key="3">
    <source>
        <dbReference type="ARBA" id="ARBA00006341"/>
    </source>
</evidence>
<dbReference type="GO" id="GO:0009099">
    <property type="term" value="P:L-valine biosynthetic process"/>
    <property type="evidence" value="ECO:0007669"/>
    <property type="project" value="UniProtKB-UniRule"/>
</dbReference>
<evidence type="ECO:0000259" key="9">
    <source>
        <dbReference type="PROSITE" id="PS51671"/>
    </source>
</evidence>
<keyword evidence="6 8" id="KW-0100">Branched-chain amino acid biosynthesis</keyword>
<dbReference type="GO" id="GO:1990610">
    <property type="term" value="F:acetolactate synthase regulator activity"/>
    <property type="evidence" value="ECO:0007669"/>
    <property type="project" value="UniProtKB-UniRule"/>
</dbReference>
<dbReference type="Gene3D" id="3.30.70.1150">
    <property type="entry name" value="ACT-like. Chain A, domain 2"/>
    <property type="match status" value="1"/>
</dbReference>
<comment type="subunit">
    <text evidence="4 8">Dimer of large and small chains.</text>
</comment>
<dbReference type="InterPro" id="IPR027271">
    <property type="entry name" value="Acetolactate_synth/TF_NikR_C"/>
</dbReference>
<sequence length="168" mass="18408">MHTISLLVRNKPGVLVRVSLVFSRRGYNMESLVVSPAISVPGIDAAPGEFARMTITCSGDTDALEQVIKQLENLIDVVRAIDHTGHSVIESEFVLVKLKADLKNRAEILQIAENFKAKVVDFSIDSMILRCVGETDKIDAFVGLLKPFGITELVRSGKILMARGLDET</sequence>
<evidence type="ECO:0000256" key="1">
    <source>
        <dbReference type="ARBA" id="ARBA00004974"/>
    </source>
</evidence>
<organism evidence="10">
    <name type="scientific">Polaromonas sp. E3S</name>
    <dbReference type="NCBI Taxonomy" id="1840265"/>
    <lineage>
        <taxon>Bacteria</taxon>
        <taxon>Pseudomonadati</taxon>
        <taxon>Pseudomonadota</taxon>
        <taxon>Betaproteobacteria</taxon>
        <taxon>Burkholderiales</taxon>
        <taxon>Comamonadaceae</taxon>
        <taxon>Polaromonas</taxon>
    </lineage>
</organism>
<evidence type="ECO:0000256" key="8">
    <source>
        <dbReference type="RuleBase" id="RU368092"/>
    </source>
</evidence>